<dbReference type="AlphaFoldDB" id="L0ABM7"/>
<dbReference type="Pfam" id="PF00291">
    <property type="entry name" value="PALP"/>
    <property type="match status" value="1"/>
</dbReference>
<proteinExistence type="predicted"/>
<dbReference type="Proteomes" id="UP000010469">
    <property type="component" value="Chromosome"/>
</dbReference>
<dbReference type="STRING" id="1056495.Calag_0705"/>
<accession>L0ABM7</accession>
<dbReference type="InterPro" id="IPR036052">
    <property type="entry name" value="TrpB-like_PALP_sf"/>
</dbReference>
<keyword evidence="3" id="KW-1185">Reference proteome</keyword>
<name>L0ABM7_CALLD</name>
<gene>
    <name evidence="2" type="ordered locus">Calag_0705</name>
</gene>
<evidence type="ECO:0000259" key="1">
    <source>
        <dbReference type="Pfam" id="PF00291"/>
    </source>
</evidence>
<dbReference type="RefSeq" id="WP_015232348.1">
    <property type="nucleotide sequence ID" value="NC_019791.1"/>
</dbReference>
<dbReference type="SUPFAM" id="SSF53686">
    <property type="entry name" value="Tryptophan synthase beta subunit-like PLP-dependent enzymes"/>
    <property type="match status" value="1"/>
</dbReference>
<sequence>METDKNYKFKCIKCGFESYEEVLKCPRCGGPIQIVYDNLEWVIDSKIPSMWRYKSLLPKSDKIISFNEGLTPIRKIFGVLCKLETNNPTGLYADRASSIIVSSFKNKIIETRYEEDFTLSLAYYSKKAGIKLKVNVIPDNVDPQDLIIIAKLGSDISFINEMEKMELEYENPYTIEGLKTISYEIYEKNPKVEKIYVPAQSGTLVYALSKGFYEIKQIKKDFNEYELIAVKLRHSNIPEILNYSKYKIKISEVSSKEALESMIHLSKKGFNLKPLASSAYALAKIEGNGISIITGNRKISMHESKKYSELKKDIMNIFSDNKKRTAYEIWLELNKYSLKGIYKSLNMMVNNGELCEEPILRGERKIKVYWKCEDSLL</sequence>
<feature type="domain" description="Tryptophan synthase beta chain-like PALP" evidence="1">
    <location>
        <begin position="65"/>
        <end position="283"/>
    </location>
</feature>
<dbReference type="eggNOG" id="arCOG01434">
    <property type="taxonomic scope" value="Archaea"/>
</dbReference>
<dbReference type="GeneID" id="14211965"/>
<dbReference type="EMBL" id="CP003378">
    <property type="protein sequence ID" value="AFZ70450.1"/>
    <property type="molecule type" value="Genomic_DNA"/>
</dbReference>
<dbReference type="InParanoid" id="L0ABM7"/>
<dbReference type="HOGENOM" id="CLU_028142_4_0_2"/>
<evidence type="ECO:0000313" key="3">
    <source>
        <dbReference type="Proteomes" id="UP000010469"/>
    </source>
</evidence>
<protein>
    <submittedName>
        <fullName evidence="2">Threonine synthase</fullName>
    </submittedName>
</protein>
<dbReference type="OrthoDB" id="6371at2157"/>
<reference evidence="3" key="1">
    <citation type="submission" date="2012-03" db="EMBL/GenBank/DDBJ databases">
        <title>Complete genome of Caldisphaera lagunensis DSM 15908.</title>
        <authorList>
            <person name="Lucas S."/>
            <person name="Copeland A."/>
            <person name="Lapidus A."/>
            <person name="Glavina del Rio T."/>
            <person name="Dalin E."/>
            <person name="Tice H."/>
            <person name="Bruce D."/>
            <person name="Goodwin L."/>
            <person name="Pitluck S."/>
            <person name="Peters L."/>
            <person name="Mikhailova N."/>
            <person name="Teshima H."/>
            <person name="Kyrpides N."/>
            <person name="Mavromatis K."/>
            <person name="Ivanova N."/>
            <person name="Brettin T."/>
            <person name="Detter J.C."/>
            <person name="Han C."/>
            <person name="Larimer F."/>
            <person name="Land M."/>
            <person name="Hauser L."/>
            <person name="Markowitz V."/>
            <person name="Cheng J.-F."/>
            <person name="Hugenholtz P."/>
            <person name="Woyke T."/>
            <person name="Wu D."/>
            <person name="Spring S."/>
            <person name="Schroeder M."/>
            <person name="Brambilla E."/>
            <person name="Klenk H.-P."/>
            <person name="Eisen J.A."/>
        </authorList>
    </citation>
    <scope>NUCLEOTIDE SEQUENCE [LARGE SCALE GENOMIC DNA]</scope>
    <source>
        <strain evidence="3">DSM 15908 / JCM 11604 / IC-154</strain>
    </source>
</reference>
<dbReference type="Gene3D" id="3.40.50.1100">
    <property type="match status" value="2"/>
</dbReference>
<evidence type="ECO:0000313" key="2">
    <source>
        <dbReference type="EMBL" id="AFZ70450.1"/>
    </source>
</evidence>
<organism evidence="2 3">
    <name type="scientific">Caldisphaera lagunensis (strain DSM 15908 / JCM 11604 / ANMR 0165 / IC-154)</name>
    <dbReference type="NCBI Taxonomy" id="1056495"/>
    <lineage>
        <taxon>Archaea</taxon>
        <taxon>Thermoproteota</taxon>
        <taxon>Thermoprotei</taxon>
        <taxon>Acidilobales</taxon>
        <taxon>Caldisphaeraceae</taxon>
        <taxon>Caldisphaera</taxon>
    </lineage>
</organism>
<dbReference type="InterPro" id="IPR001926">
    <property type="entry name" value="TrpB-like_PALP"/>
</dbReference>
<dbReference type="KEGG" id="clg:Calag_0705"/>